<evidence type="ECO:0000259" key="6">
    <source>
        <dbReference type="Pfam" id="PF00156"/>
    </source>
</evidence>
<comment type="subunit">
    <text evidence="1">Homodimer.</text>
</comment>
<dbReference type="GO" id="GO:0045982">
    <property type="term" value="P:negative regulation of purine nucleobase metabolic process"/>
    <property type="evidence" value="ECO:0007669"/>
    <property type="project" value="InterPro"/>
</dbReference>
<keyword evidence="2" id="KW-0805">Transcription regulation</keyword>
<dbReference type="Pfam" id="PF09182">
    <property type="entry name" value="PuR_N"/>
    <property type="match status" value="1"/>
</dbReference>
<dbReference type="Gene3D" id="1.10.10.10">
    <property type="entry name" value="Winged helix-like DNA-binding domain superfamily/Winged helix DNA-binding domain"/>
    <property type="match status" value="1"/>
</dbReference>
<dbReference type="InterPro" id="IPR036390">
    <property type="entry name" value="WH_DNA-bd_sf"/>
</dbReference>
<dbReference type="STRING" id="1413211.U473_13010"/>
<evidence type="ECO:0000256" key="4">
    <source>
        <dbReference type="ARBA" id="ARBA00023163"/>
    </source>
</evidence>
<dbReference type="CDD" id="cd06223">
    <property type="entry name" value="PRTases_typeI"/>
    <property type="match status" value="1"/>
</dbReference>
<dbReference type="EMBL" id="LSKU01000001">
    <property type="protein sequence ID" value="KXG44834.1"/>
    <property type="molecule type" value="Genomic_DNA"/>
</dbReference>
<dbReference type="InterPro" id="IPR029057">
    <property type="entry name" value="PRTase-like"/>
</dbReference>
<keyword evidence="9" id="KW-1185">Reference proteome</keyword>
<dbReference type="RefSeq" id="WP_068727048.1">
    <property type="nucleotide sequence ID" value="NZ_LSKU01000001.1"/>
</dbReference>
<feature type="domain" description="Bacterial purine repressor N-terminal" evidence="7">
    <location>
        <begin position="5"/>
        <end position="74"/>
    </location>
</feature>
<dbReference type="SUPFAM" id="SSF46785">
    <property type="entry name" value="Winged helix' DNA-binding domain"/>
    <property type="match status" value="1"/>
</dbReference>
<evidence type="ECO:0000313" key="9">
    <source>
        <dbReference type="Proteomes" id="UP000070352"/>
    </source>
</evidence>
<dbReference type="NCBIfam" id="TIGR01743">
    <property type="entry name" value="purR_Bsub"/>
    <property type="match status" value="1"/>
</dbReference>
<dbReference type="GO" id="GO:0045892">
    <property type="term" value="P:negative regulation of DNA-templated transcription"/>
    <property type="evidence" value="ECO:0007669"/>
    <property type="project" value="InterPro"/>
</dbReference>
<dbReference type="InterPro" id="IPR000836">
    <property type="entry name" value="PRTase_dom"/>
</dbReference>
<evidence type="ECO:0000256" key="3">
    <source>
        <dbReference type="ARBA" id="ARBA00023125"/>
    </source>
</evidence>
<dbReference type="InterPro" id="IPR010078">
    <property type="entry name" value="PurR_Bsub"/>
</dbReference>
<evidence type="ECO:0000313" key="8">
    <source>
        <dbReference type="EMBL" id="KXG44834.1"/>
    </source>
</evidence>
<dbReference type="Proteomes" id="UP000070352">
    <property type="component" value="Unassembled WGS sequence"/>
</dbReference>
<keyword evidence="3" id="KW-0238">DNA-binding</keyword>
<evidence type="ECO:0000259" key="7">
    <source>
        <dbReference type="Pfam" id="PF09182"/>
    </source>
</evidence>
<protein>
    <submittedName>
        <fullName evidence="8">Transcriptional regulator</fullName>
    </submittedName>
</protein>
<accession>A0A135L791</accession>
<keyword evidence="4" id="KW-0804">Transcription</keyword>
<evidence type="ECO:0000256" key="2">
    <source>
        <dbReference type="ARBA" id="ARBA00023015"/>
    </source>
</evidence>
<sequence>MKKLRRSARIVDLTQQFLHQPNTLISLSYFAERYHSAKSSISEDIDIIDEIFQEEGIGQLLTLAGAAGGVKFIPSIPKEEAKTEMLRICQALSSVERLLPGGYLYMSDILGNPKLLKQLGRMFASAFSNQEIDTIITVETKGIPLAHATASYLNVPVVIVRRDSRVTEGSVVTINYVSGSTKRIQTMSLARRALKEGSNVLVIDDFMKAGGTIKGMIGLLQEFNAHLKGIGVFVESGETEERLIKDYISLARLTEVNEREKLVNVELGNFF</sequence>
<dbReference type="SUPFAM" id="SSF53271">
    <property type="entry name" value="PRTase-like"/>
    <property type="match status" value="1"/>
</dbReference>
<proteinExistence type="inferred from homology"/>
<dbReference type="PANTHER" id="PTHR43864:SF2">
    <property type="entry name" value="PUR OPERON REPRESSOR"/>
    <property type="match status" value="1"/>
</dbReference>
<name>A0A135L791_9BACI</name>
<dbReference type="GO" id="GO:0003677">
    <property type="term" value="F:DNA binding"/>
    <property type="evidence" value="ECO:0007669"/>
    <property type="project" value="UniProtKB-KW"/>
</dbReference>
<gene>
    <name evidence="8" type="ORF">U473_13010</name>
</gene>
<dbReference type="AlphaFoldDB" id="A0A135L791"/>
<organism evidence="8 9">
    <name type="scientific">Tepidibacillus decaturensis</name>
    <dbReference type="NCBI Taxonomy" id="1413211"/>
    <lineage>
        <taxon>Bacteria</taxon>
        <taxon>Bacillati</taxon>
        <taxon>Bacillota</taxon>
        <taxon>Bacilli</taxon>
        <taxon>Bacillales</taxon>
        <taxon>Bacillaceae</taxon>
        <taxon>Tepidibacillus</taxon>
    </lineage>
</organism>
<dbReference type="Pfam" id="PF00156">
    <property type="entry name" value="Pribosyltran"/>
    <property type="match status" value="1"/>
</dbReference>
<dbReference type="Gene3D" id="3.40.50.2020">
    <property type="match status" value="1"/>
</dbReference>
<comment type="similarity">
    <text evidence="5">Belongs to the purine/pyrimidine phosphoribosyltransferase family. PurR subfamily.</text>
</comment>
<evidence type="ECO:0000256" key="1">
    <source>
        <dbReference type="ARBA" id="ARBA00011738"/>
    </source>
</evidence>
<dbReference type="InterPro" id="IPR015265">
    <property type="entry name" value="PuR_N"/>
</dbReference>
<dbReference type="OrthoDB" id="4213751at2"/>
<dbReference type="PANTHER" id="PTHR43864">
    <property type="entry name" value="HYPOXANTHINE/GUANINE PHOSPHORIBOSYLTRANSFERASE"/>
    <property type="match status" value="1"/>
</dbReference>
<dbReference type="InterPro" id="IPR036388">
    <property type="entry name" value="WH-like_DNA-bd_sf"/>
</dbReference>
<evidence type="ECO:0000256" key="5">
    <source>
        <dbReference type="ARBA" id="ARBA00049656"/>
    </source>
</evidence>
<reference evidence="8 9" key="1">
    <citation type="submission" date="2016-02" db="EMBL/GenBank/DDBJ databases">
        <title>Draft Genome for Tepidibacillus decaturensis nov. sp. Strain Z9, an Anaerobic, Moderately Thermophilic and Heterotrophic Bacterium from Deep Subsurface of the Illinois Basin, USA.</title>
        <authorList>
            <person name="Dong Y."/>
            <person name="Chang J.Y."/>
            <person name="Sanford R."/>
            <person name="Fouke B.W."/>
        </authorList>
    </citation>
    <scope>NUCLEOTIDE SEQUENCE [LARGE SCALE GENOMIC DNA]</scope>
    <source>
        <strain evidence="8 9">Z9</strain>
    </source>
</reference>
<comment type="caution">
    <text evidence="8">The sequence shown here is derived from an EMBL/GenBank/DDBJ whole genome shotgun (WGS) entry which is preliminary data.</text>
</comment>
<dbReference type="InterPro" id="IPR050118">
    <property type="entry name" value="Pur/Pyrimidine_PRTase"/>
</dbReference>
<feature type="domain" description="Phosphoribosyltransferase" evidence="6">
    <location>
        <begin position="108"/>
        <end position="251"/>
    </location>
</feature>